<evidence type="ECO:0000259" key="1">
    <source>
        <dbReference type="Pfam" id="PF03486"/>
    </source>
</evidence>
<dbReference type="Proteomes" id="UP000001944">
    <property type="component" value="Chromosome"/>
</dbReference>
<dbReference type="PANTHER" id="PTHR42887">
    <property type="entry name" value="OS12G0638800 PROTEIN"/>
    <property type="match status" value="1"/>
</dbReference>
<dbReference type="Pfam" id="PF03486">
    <property type="entry name" value="HI0933_like"/>
    <property type="match status" value="1"/>
</dbReference>
<dbReference type="Gene3D" id="3.50.50.60">
    <property type="entry name" value="FAD/NAD(P)-binding domain"/>
    <property type="match status" value="1"/>
</dbReference>
<evidence type="ECO:0000313" key="4">
    <source>
        <dbReference type="Proteomes" id="UP000001944"/>
    </source>
</evidence>
<organism evidence="2 5">
    <name type="scientific">Francisella tularensis subsp. holarctica (strain LVS)</name>
    <dbReference type="NCBI Taxonomy" id="376619"/>
    <lineage>
        <taxon>Bacteria</taxon>
        <taxon>Pseudomonadati</taxon>
        <taxon>Pseudomonadota</taxon>
        <taxon>Gammaproteobacteria</taxon>
        <taxon>Thiotrichales</taxon>
        <taxon>Francisellaceae</taxon>
        <taxon>Francisella</taxon>
    </lineage>
</organism>
<reference evidence="3 4" key="1">
    <citation type="submission" date="2006-02" db="EMBL/GenBank/DDBJ databases">
        <authorList>
            <consortium name="Microbial Genomics Group"/>
            <consortium name="Lawrence Livermore National Laboratory"/>
            <consortium name="and the Genome Analysis Group"/>
            <consortium name="Oak Ridge National Laboratory"/>
            <person name="Larimer F.W."/>
        </authorList>
    </citation>
    <scope>NUCLEOTIDE SEQUENCE [LARGE SCALE GENOMIC DNA]</scope>
    <source>
        <strain evidence="3 4">LVS</strain>
    </source>
</reference>
<dbReference type="EMBL" id="CP009694">
    <property type="protein sequence ID" value="AJI60051.1"/>
    <property type="molecule type" value="Genomic_DNA"/>
</dbReference>
<gene>
    <name evidence="3" type="ordered locus">FTL_1291</name>
    <name evidence="2" type="ORF">AW21_79</name>
</gene>
<accession>A0AAI8FUE2</accession>
<evidence type="ECO:0000313" key="2">
    <source>
        <dbReference type="EMBL" id="AJI60051.1"/>
    </source>
</evidence>
<feature type="domain" description="RsdA/BaiN/AoA(So)-like Rossmann fold-like" evidence="1">
    <location>
        <begin position="1"/>
        <end position="104"/>
    </location>
</feature>
<dbReference type="PANTHER" id="PTHR42887:SF2">
    <property type="entry name" value="OS12G0638800 PROTEIN"/>
    <property type="match status" value="1"/>
</dbReference>
<dbReference type="InterPro" id="IPR057661">
    <property type="entry name" value="RsdA/BaiN/AoA(So)_Rossmann"/>
</dbReference>
<dbReference type="Proteomes" id="UP000031874">
    <property type="component" value="Chromosome"/>
</dbReference>
<sequence>MCAIEAAKRARKILVLDHANKIGKKILMSGGGSCNFTNYNIAADRYLADNPHFMKSTLSRYTQWDFIAMVNDYNIPYHEKTLGQLFCDNKAKDIVNMLLDECQKY</sequence>
<protein>
    <recommendedName>
        <fullName evidence="1">RsdA/BaiN/AoA(So)-like Rossmann fold-like domain-containing protein</fullName>
    </recommendedName>
</protein>
<dbReference type="InterPro" id="IPR036188">
    <property type="entry name" value="FAD/NAD-bd_sf"/>
</dbReference>
<reference evidence="4" key="2">
    <citation type="submission" date="2006-03" db="EMBL/GenBank/DDBJ databases">
        <title>Complete genome sequence of Francisella tularensis LVS (Live Vaccine Strain).</title>
        <authorList>
            <person name="Chain P."/>
            <person name="Larimer F."/>
            <person name="Land M."/>
            <person name="Stilwagen S."/>
            <person name="Larsson P."/>
            <person name="Bearden S."/>
            <person name="Chu M."/>
            <person name="Oyston P."/>
            <person name="Forsman M."/>
            <person name="Andersson S."/>
            <person name="Lindler L."/>
            <person name="Titball R."/>
            <person name="Garcia E."/>
        </authorList>
    </citation>
    <scope>NUCLEOTIDE SEQUENCE [LARGE SCALE GENOMIC DNA]</scope>
    <source>
        <strain evidence="4">LVS</strain>
    </source>
</reference>
<reference evidence="3" key="4">
    <citation type="submission" date="2015-02" db="EMBL/GenBank/DDBJ databases">
        <title>Complete genome sequence of Francisella tularensis LVS (Live Vaccine Strain).</title>
        <authorList>
            <person name="Chain P."/>
            <person name="Larimer F."/>
            <person name="Land M."/>
            <person name="Stilwagen S."/>
            <person name="Larsson P."/>
            <person name="Bearden S."/>
            <person name="Chu M."/>
            <person name="Oyston P."/>
            <person name="Forsman M."/>
            <person name="Andersson S."/>
            <person name="Lindler L."/>
            <person name="Titball R."/>
            <person name="Garcia E."/>
        </authorList>
    </citation>
    <scope>NUCLEOTIDE SEQUENCE</scope>
    <source>
        <strain evidence="3">LVS</strain>
    </source>
</reference>
<dbReference type="EMBL" id="AM233362">
    <property type="protein sequence ID" value="CAJ79730.1"/>
    <property type="molecule type" value="Genomic_DNA"/>
</dbReference>
<reference evidence="2 5" key="3">
    <citation type="journal article" date="2015" name="Genome Announc.">
        <title>Genome sequencing of 18 francisella strains to aid in assay development and testing.</title>
        <authorList>
            <person name="Johnson S.L."/>
            <person name="Daligault H.E."/>
            <person name="Davenport K.W."/>
            <person name="Coyne S.R."/>
            <person name="Frey K.G."/>
            <person name="Koroleva G.I."/>
            <person name="Broomall S.M."/>
            <person name="Bishop-Lilly K.A."/>
            <person name="Bruce D.C."/>
            <person name="Chertkov O."/>
            <person name="Freitas T."/>
            <person name="Jaissle J."/>
            <person name="Ladner J.T."/>
            <person name="Rosenzweig C.N."/>
            <person name="Gibbons H.S."/>
            <person name="Palacios G.F."/>
            <person name="Redden C.L."/>
            <person name="Xu Y."/>
            <person name="Minogue T.D."/>
            <person name="Chain P.S."/>
        </authorList>
    </citation>
    <scope>NUCLEOTIDE SEQUENCE [LARGE SCALE GENOMIC DNA]</scope>
    <source>
        <strain evidence="2 5">LVS</strain>
    </source>
</reference>
<name>A0AAI8FUE2_FRATH</name>
<dbReference type="KEGG" id="ftl:FTL_1291"/>
<proteinExistence type="predicted"/>
<dbReference type="InterPro" id="IPR004792">
    <property type="entry name" value="BaiN-like"/>
</dbReference>
<dbReference type="AlphaFoldDB" id="A0AAI8FUE2"/>
<evidence type="ECO:0000313" key="3">
    <source>
        <dbReference type="EMBL" id="CAJ79730.1"/>
    </source>
</evidence>
<dbReference type="SUPFAM" id="SSF51905">
    <property type="entry name" value="FAD/NAD(P)-binding domain"/>
    <property type="match status" value="1"/>
</dbReference>
<evidence type="ECO:0000313" key="5">
    <source>
        <dbReference type="Proteomes" id="UP000031874"/>
    </source>
</evidence>